<evidence type="ECO:0000313" key="1">
    <source>
        <dbReference type="EMBL" id="HFI91529.1"/>
    </source>
</evidence>
<evidence type="ECO:0008006" key="2">
    <source>
        <dbReference type="Google" id="ProtNLM"/>
    </source>
</evidence>
<dbReference type="AlphaFoldDB" id="A0A7V2ZKA4"/>
<dbReference type="PANTHER" id="PTHR33570">
    <property type="entry name" value="4-CARBOXYMUCONOLACTONE DECARBOXYLASE FAMILY PROTEIN"/>
    <property type="match status" value="1"/>
</dbReference>
<protein>
    <recommendedName>
        <fullName evidence="2">Carboxymuconolactone decarboxylase-like domain-containing protein</fullName>
    </recommendedName>
</protein>
<dbReference type="InterPro" id="IPR029032">
    <property type="entry name" value="AhpD-like"/>
</dbReference>
<gene>
    <name evidence="1" type="ORF">ENS31_08395</name>
</gene>
<dbReference type="SUPFAM" id="SSF69118">
    <property type="entry name" value="AhpD-like"/>
    <property type="match status" value="1"/>
</dbReference>
<name>A0A7V2ZKA4_9BACT</name>
<sequence>MTSLEILSLISASATIKNLEKFDYFIHQAIQKRISKAKIYEVLLQNYLFCGFPNALYFLKRFQHLTDFKPKKYKADSNKLKEKGIKTSKKIYGEKLPNLISNVKKISPELSEWLIIEGYGKVISRPTLSIKEREACIISVLSVQMFEEQLKSHLFGGLKNGITPKMIDKLILNLTEIGCEKEKQFALRVFIKIKQSK</sequence>
<proteinExistence type="predicted"/>
<comment type="caution">
    <text evidence="1">The sequence shown here is derived from an EMBL/GenBank/DDBJ whole genome shotgun (WGS) entry which is preliminary data.</text>
</comment>
<reference evidence="1" key="1">
    <citation type="journal article" date="2020" name="mSystems">
        <title>Genome- and Community-Level Interaction Insights into Carbon Utilization and Element Cycling Functions of Hydrothermarchaeota in Hydrothermal Sediment.</title>
        <authorList>
            <person name="Zhou Z."/>
            <person name="Liu Y."/>
            <person name="Xu W."/>
            <person name="Pan J."/>
            <person name="Luo Z.H."/>
            <person name="Li M."/>
        </authorList>
    </citation>
    <scope>NUCLEOTIDE SEQUENCE [LARGE SCALE GENOMIC DNA]</scope>
    <source>
        <strain evidence="1">SpSt-479</strain>
    </source>
</reference>
<dbReference type="PANTHER" id="PTHR33570:SF2">
    <property type="entry name" value="CARBOXYMUCONOLACTONE DECARBOXYLASE-LIKE DOMAIN-CONTAINING PROTEIN"/>
    <property type="match status" value="1"/>
</dbReference>
<dbReference type="InterPro" id="IPR052512">
    <property type="entry name" value="4CMD/NDH-1_regulator"/>
</dbReference>
<organism evidence="1">
    <name type="scientific">Ignavibacterium album</name>
    <dbReference type="NCBI Taxonomy" id="591197"/>
    <lineage>
        <taxon>Bacteria</taxon>
        <taxon>Pseudomonadati</taxon>
        <taxon>Ignavibacteriota</taxon>
        <taxon>Ignavibacteria</taxon>
        <taxon>Ignavibacteriales</taxon>
        <taxon>Ignavibacteriaceae</taxon>
        <taxon>Ignavibacterium</taxon>
    </lineage>
</organism>
<dbReference type="Gene3D" id="1.20.1290.10">
    <property type="entry name" value="AhpD-like"/>
    <property type="match status" value="1"/>
</dbReference>
<accession>A0A7V2ZKA4</accession>
<dbReference type="EMBL" id="DSUJ01000008">
    <property type="protein sequence ID" value="HFI91529.1"/>
    <property type="molecule type" value="Genomic_DNA"/>
</dbReference>